<keyword evidence="2" id="KW-1185">Reference proteome</keyword>
<comment type="caution">
    <text evidence="1">The sequence shown here is derived from an EMBL/GenBank/DDBJ whole genome shotgun (WGS) entry which is preliminary data.</text>
</comment>
<organism evidence="1 2">
    <name type="scientific">[Mycoplasma] falconis</name>
    <dbReference type="NCBI Taxonomy" id="92403"/>
    <lineage>
        <taxon>Bacteria</taxon>
        <taxon>Bacillati</taxon>
        <taxon>Mycoplasmatota</taxon>
        <taxon>Mycoplasmoidales</taxon>
        <taxon>Metamycoplasmataceae</taxon>
        <taxon>Metamycoplasma</taxon>
    </lineage>
</organism>
<accession>A0A501XBS7</accession>
<dbReference type="PIRSF" id="PIRSF030140">
    <property type="entry name" value="UCP030140"/>
    <property type="match status" value="1"/>
</dbReference>
<dbReference type="RefSeq" id="WP_140781017.1">
    <property type="nucleotide sequence ID" value="NZ_VFSS01000001.1"/>
</dbReference>
<evidence type="ECO:0008006" key="3">
    <source>
        <dbReference type="Google" id="ProtNLM"/>
    </source>
</evidence>
<gene>
    <name evidence="1" type="ORF">FJO69_00335</name>
</gene>
<proteinExistence type="predicted"/>
<dbReference type="CDD" id="cd11527">
    <property type="entry name" value="NTP-PPase_dUTPase"/>
    <property type="match status" value="1"/>
</dbReference>
<name>A0A501XBS7_9BACT</name>
<reference evidence="1 2" key="1">
    <citation type="submission" date="2019-06" db="EMBL/GenBank/DDBJ databases">
        <title>Mycoplasma falconis type strain whole genome sequence.</title>
        <authorList>
            <person name="Spergser J."/>
        </authorList>
    </citation>
    <scope>NUCLEOTIDE SEQUENCE [LARGE SCALE GENOMIC DNA]</scope>
    <source>
        <strain evidence="1 2">ATCC 51372</strain>
    </source>
</reference>
<protein>
    <recommendedName>
        <fullName evidence="3">dUTP diphosphatase</fullName>
    </recommendedName>
</protein>
<dbReference type="InterPro" id="IPR016947">
    <property type="entry name" value="UCP030140"/>
</dbReference>
<dbReference type="Pfam" id="PF08761">
    <property type="entry name" value="dUTPase_2"/>
    <property type="match status" value="1"/>
</dbReference>
<evidence type="ECO:0000313" key="2">
    <source>
        <dbReference type="Proteomes" id="UP000319776"/>
    </source>
</evidence>
<dbReference type="AlphaFoldDB" id="A0A501XBS7"/>
<evidence type="ECO:0000313" key="1">
    <source>
        <dbReference type="EMBL" id="TPE58045.1"/>
    </source>
</evidence>
<dbReference type="SUPFAM" id="SSF101386">
    <property type="entry name" value="all-alpha NTP pyrophosphatases"/>
    <property type="match status" value="1"/>
</dbReference>
<dbReference type="InterPro" id="IPR014871">
    <property type="entry name" value="dUTPase/dCTP_pyrophosphatase"/>
</dbReference>
<sequence length="161" mass="19042">MNLDHIFKTQVKLDQAFQNNLSKEDLLYFDKKIVIALLVELGEFANEVQDFKYWKKNKVLKRADILEEFADGIHFLTSIAYKNKVKSNIKVIKKYDNFSLQLAYTYRLFTKLLKSHSKIKIRKAYGAYLGLGLIVNINYEDILKAYQAKNQKNYDRIKNNY</sequence>
<dbReference type="EMBL" id="VFSS01000001">
    <property type="protein sequence ID" value="TPE58045.1"/>
    <property type="molecule type" value="Genomic_DNA"/>
</dbReference>
<dbReference type="OrthoDB" id="5506143at2"/>
<dbReference type="Gene3D" id="1.10.4010.10">
    <property type="entry name" value="Type II deoxyuridine triphosphatase"/>
    <property type="match status" value="1"/>
</dbReference>
<dbReference type="Proteomes" id="UP000319776">
    <property type="component" value="Unassembled WGS sequence"/>
</dbReference>